<reference evidence="2 3" key="2">
    <citation type="journal article" date="2021" name="Curr. Genet.">
        <title>Genetic response to nitrogen starvation in the aggressive Eucalyptus foliar pathogen Teratosphaeria destructans.</title>
        <authorList>
            <person name="Havenga M."/>
            <person name="Wingfield B.D."/>
            <person name="Wingfield M.J."/>
            <person name="Dreyer L.L."/>
            <person name="Roets F."/>
            <person name="Aylward J."/>
        </authorList>
    </citation>
    <scope>NUCLEOTIDE SEQUENCE [LARGE SCALE GENOMIC DNA]</scope>
    <source>
        <strain evidence="2">CMW44962</strain>
    </source>
</reference>
<proteinExistence type="predicted"/>
<feature type="compositionally biased region" description="Acidic residues" evidence="1">
    <location>
        <begin position="161"/>
        <end position="170"/>
    </location>
</feature>
<comment type="caution">
    <text evidence="2">The sequence shown here is derived from an EMBL/GenBank/DDBJ whole genome shotgun (WGS) entry which is preliminary data.</text>
</comment>
<keyword evidence="3" id="KW-1185">Reference proteome</keyword>
<dbReference type="Proteomes" id="UP001138500">
    <property type="component" value="Unassembled WGS sequence"/>
</dbReference>
<evidence type="ECO:0000256" key="1">
    <source>
        <dbReference type="SAM" id="MobiDB-lite"/>
    </source>
</evidence>
<dbReference type="AlphaFoldDB" id="A0A9W7STC9"/>
<evidence type="ECO:0000313" key="3">
    <source>
        <dbReference type="Proteomes" id="UP001138500"/>
    </source>
</evidence>
<protein>
    <submittedName>
        <fullName evidence="2">Uncharacterized protein</fullName>
    </submittedName>
</protein>
<dbReference type="EMBL" id="RIBY02001668">
    <property type="protein sequence ID" value="KAH9828257.1"/>
    <property type="molecule type" value="Genomic_DNA"/>
</dbReference>
<sequence length="176" mass="19829">MFLNAYPAHGHRAEVELLQRRERELEVLKEWVVGGSSSIGMAMLREQVSRIVGVNVPMPTKSATAITTTHQLDGFEMPRLLPPPPPQQHRGGVRTGLKGPPLAPNPRAPTPKARERVQSWITEQQGQGEDDVVWLGTHRNTPEVPKRSRRRPQSVAVRNEEELEEEDDDGSLFVRR</sequence>
<feature type="region of interest" description="Disordered" evidence="1">
    <location>
        <begin position="78"/>
        <end position="176"/>
    </location>
</feature>
<gene>
    <name evidence="2" type="ORF">Tdes44962_MAKER09404</name>
</gene>
<organism evidence="2 3">
    <name type="scientific">Teratosphaeria destructans</name>
    <dbReference type="NCBI Taxonomy" id="418781"/>
    <lineage>
        <taxon>Eukaryota</taxon>
        <taxon>Fungi</taxon>
        <taxon>Dikarya</taxon>
        <taxon>Ascomycota</taxon>
        <taxon>Pezizomycotina</taxon>
        <taxon>Dothideomycetes</taxon>
        <taxon>Dothideomycetidae</taxon>
        <taxon>Mycosphaerellales</taxon>
        <taxon>Teratosphaeriaceae</taxon>
        <taxon>Teratosphaeria</taxon>
    </lineage>
</organism>
<name>A0A9W7STC9_9PEZI</name>
<accession>A0A9W7STC9</accession>
<evidence type="ECO:0000313" key="2">
    <source>
        <dbReference type="EMBL" id="KAH9828257.1"/>
    </source>
</evidence>
<reference evidence="2 3" key="1">
    <citation type="journal article" date="2018" name="IMA Fungus">
        <title>IMA Genome-F 10: Nine draft genome sequences of Claviceps purpurea s.lat., including C. arundinis, C. humidiphila, and C. cf. spartinae, pseudomolecules for the pitch canker pathogen Fusarium circinatum, draft genome of Davidsoniella eucalypti, Grosmannia galeiformis, Quambalaria eucalypti, and Teratosphaeria destructans.</title>
        <authorList>
            <person name="Wingfield B.D."/>
            <person name="Liu M."/>
            <person name="Nguyen H.D."/>
            <person name="Lane F.A."/>
            <person name="Morgan S.W."/>
            <person name="De Vos L."/>
            <person name="Wilken P.M."/>
            <person name="Duong T.A."/>
            <person name="Aylward J."/>
            <person name="Coetzee M.P."/>
            <person name="Dadej K."/>
            <person name="De Beer Z.W."/>
            <person name="Findlay W."/>
            <person name="Havenga M."/>
            <person name="Kolarik M."/>
            <person name="Menzies J.G."/>
            <person name="Naidoo K."/>
            <person name="Pochopski O."/>
            <person name="Shoukouhi P."/>
            <person name="Santana Q.C."/>
            <person name="Seifert K.A."/>
            <person name="Soal N."/>
            <person name="Steenkamp E.T."/>
            <person name="Tatham C.T."/>
            <person name="van der Nest M.A."/>
            <person name="Wingfield M.J."/>
        </authorList>
    </citation>
    <scope>NUCLEOTIDE SEQUENCE [LARGE SCALE GENOMIC DNA]</scope>
    <source>
        <strain evidence="2">CMW44962</strain>
    </source>
</reference>